<evidence type="ECO:0000256" key="1">
    <source>
        <dbReference type="SAM" id="Phobius"/>
    </source>
</evidence>
<gene>
    <name evidence="2" type="ORF">CXG81DRAFT_26329</name>
</gene>
<dbReference type="AlphaFoldDB" id="A0A4P9X704"/>
<reference evidence="3" key="1">
    <citation type="journal article" date="2018" name="Nat. Microbiol.">
        <title>Leveraging single-cell genomics to expand the fungal tree of life.</title>
        <authorList>
            <person name="Ahrendt S.R."/>
            <person name="Quandt C.A."/>
            <person name="Ciobanu D."/>
            <person name="Clum A."/>
            <person name="Salamov A."/>
            <person name="Andreopoulos B."/>
            <person name="Cheng J.F."/>
            <person name="Woyke T."/>
            <person name="Pelin A."/>
            <person name="Henrissat B."/>
            <person name="Reynolds N.K."/>
            <person name="Benny G.L."/>
            <person name="Smith M.E."/>
            <person name="James T.Y."/>
            <person name="Grigoriev I.V."/>
        </authorList>
    </citation>
    <scope>NUCLEOTIDE SEQUENCE [LARGE SCALE GENOMIC DNA]</scope>
    <source>
        <strain evidence="3">ATCC 52028</strain>
    </source>
</reference>
<dbReference type="Proteomes" id="UP000274922">
    <property type="component" value="Unassembled WGS sequence"/>
</dbReference>
<keyword evidence="3" id="KW-1185">Reference proteome</keyword>
<organism evidence="2 3">
    <name type="scientific">Caulochytrium protostelioides</name>
    <dbReference type="NCBI Taxonomy" id="1555241"/>
    <lineage>
        <taxon>Eukaryota</taxon>
        <taxon>Fungi</taxon>
        <taxon>Fungi incertae sedis</taxon>
        <taxon>Chytridiomycota</taxon>
        <taxon>Chytridiomycota incertae sedis</taxon>
        <taxon>Chytridiomycetes</taxon>
        <taxon>Caulochytriales</taxon>
        <taxon>Caulochytriaceae</taxon>
        <taxon>Caulochytrium</taxon>
    </lineage>
</organism>
<evidence type="ECO:0000313" key="2">
    <source>
        <dbReference type="EMBL" id="RKP00972.1"/>
    </source>
</evidence>
<proteinExistence type="predicted"/>
<feature type="transmembrane region" description="Helical" evidence="1">
    <location>
        <begin position="33"/>
        <end position="51"/>
    </location>
</feature>
<keyword evidence="1" id="KW-1133">Transmembrane helix</keyword>
<dbReference type="EMBL" id="ML014190">
    <property type="protein sequence ID" value="RKP00972.1"/>
    <property type="molecule type" value="Genomic_DNA"/>
</dbReference>
<sequence>MNVVTILRKKAARIRYVVHVHTALSMMGETECLVIELIAAAIFGFIGVLAFKNMAYYGEGVACAVRTALAPESAATSSWCP</sequence>
<keyword evidence="1" id="KW-0812">Transmembrane</keyword>
<evidence type="ECO:0000313" key="3">
    <source>
        <dbReference type="Proteomes" id="UP000274922"/>
    </source>
</evidence>
<accession>A0A4P9X704</accession>
<protein>
    <submittedName>
        <fullName evidence="2">Uncharacterized protein</fullName>
    </submittedName>
</protein>
<name>A0A4P9X704_9FUNG</name>
<keyword evidence="1" id="KW-0472">Membrane</keyword>